<sequence>MTRPVILCGKTERIGAGVIADLKPEFDVIHFVMTPSAGAVQIPRILKGEPDILSDSDLGSRDYSRPPVCVILGGGYDDAGIDEMMAAAKGLRGIPWLRPDLSKPAPPFGPEYGKAMVARIKKLIPELENDEQMNEAKQHYY</sequence>
<dbReference type="Proteomes" id="UP000028524">
    <property type="component" value="Unassembled WGS sequence"/>
</dbReference>
<dbReference type="InParanoid" id="A0A084QNV6"/>
<dbReference type="AlphaFoldDB" id="A0A084QNV6"/>
<keyword evidence="2" id="KW-1185">Reference proteome</keyword>
<dbReference type="HOGENOM" id="CLU_121037_0_0_1"/>
<dbReference type="OrthoDB" id="3649348at2759"/>
<protein>
    <submittedName>
        <fullName evidence="1">Uncharacterized protein</fullName>
    </submittedName>
</protein>
<name>A0A084QNV6_STAC4</name>
<accession>A0A084QNV6</accession>
<proteinExistence type="predicted"/>
<dbReference type="EMBL" id="KL660580">
    <property type="protein sequence ID" value="KFA65641.1"/>
    <property type="molecule type" value="Genomic_DNA"/>
</dbReference>
<gene>
    <name evidence="1" type="ORF">S40285_05335</name>
</gene>
<reference evidence="1 2" key="1">
    <citation type="journal article" date="2014" name="BMC Genomics">
        <title>Comparative genome sequencing reveals chemotype-specific gene clusters in the toxigenic black mold Stachybotrys.</title>
        <authorList>
            <person name="Semeiks J."/>
            <person name="Borek D."/>
            <person name="Otwinowski Z."/>
            <person name="Grishin N.V."/>
        </authorList>
    </citation>
    <scope>NUCLEOTIDE SEQUENCE [LARGE SCALE GENOMIC DNA]</scope>
    <source>
        <strain evidence="1 2">IBT 40285</strain>
    </source>
</reference>
<evidence type="ECO:0000313" key="2">
    <source>
        <dbReference type="Proteomes" id="UP000028524"/>
    </source>
</evidence>
<evidence type="ECO:0000313" key="1">
    <source>
        <dbReference type="EMBL" id="KFA65641.1"/>
    </source>
</evidence>
<organism evidence="1 2">
    <name type="scientific">Stachybotrys chlorohalonatus (strain IBT 40285)</name>
    <dbReference type="NCBI Taxonomy" id="1283841"/>
    <lineage>
        <taxon>Eukaryota</taxon>
        <taxon>Fungi</taxon>
        <taxon>Dikarya</taxon>
        <taxon>Ascomycota</taxon>
        <taxon>Pezizomycotina</taxon>
        <taxon>Sordariomycetes</taxon>
        <taxon>Hypocreomycetidae</taxon>
        <taxon>Hypocreales</taxon>
        <taxon>Stachybotryaceae</taxon>
        <taxon>Stachybotrys</taxon>
    </lineage>
</organism>
<dbReference type="STRING" id="1283841.A0A084QNV6"/>
<dbReference type="OMA" id="PPFGPEY"/>